<dbReference type="Proteomes" id="UP001234297">
    <property type="component" value="Chromosome 11"/>
</dbReference>
<name>A0ACC2KS44_PERAE</name>
<gene>
    <name evidence="1" type="ORF">MRB53_032516</name>
</gene>
<sequence>MTETNQKSGLCCNICDPVIDIYFSLFNNLSFLLTHVNSVILHLMLLPWPDWTDRRISIFFNSSFLISRFV</sequence>
<organism evidence="1 2">
    <name type="scientific">Persea americana</name>
    <name type="common">Avocado</name>
    <dbReference type="NCBI Taxonomy" id="3435"/>
    <lineage>
        <taxon>Eukaryota</taxon>
        <taxon>Viridiplantae</taxon>
        <taxon>Streptophyta</taxon>
        <taxon>Embryophyta</taxon>
        <taxon>Tracheophyta</taxon>
        <taxon>Spermatophyta</taxon>
        <taxon>Magnoliopsida</taxon>
        <taxon>Magnoliidae</taxon>
        <taxon>Laurales</taxon>
        <taxon>Lauraceae</taxon>
        <taxon>Persea</taxon>
    </lineage>
</organism>
<evidence type="ECO:0000313" key="2">
    <source>
        <dbReference type="Proteomes" id="UP001234297"/>
    </source>
</evidence>
<accession>A0ACC2KS44</accession>
<reference evidence="1 2" key="1">
    <citation type="journal article" date="2022" name="Hortic Res">
        <title>A haplotype resolved chromosomal level avocado genome allows analysis of novel avocado genes.</title>
        <authorList>
            <person name="Nath O."/>
            <person name="Fletcher S.J."/>
            <person name="Hayward A."/>
            <person name="Shaw L.M."/>
            <person name="Masouleh A.K."/>
            <person name="Furtado A."/>
            <person name="Henry R.J."/>
            <person name="Mitter N."/>
        </authorList>
    </citation>
    <scope>NUCLEOTIDE SEQUENCE [LARGE SCALE GENOMIC DNA]</scope>
    <source>
        <strain evidence="2">cv. Hass</strain>
    </source>
</reference>
<dbReference type="EMBL" id="CM056819">
    <property type="protein sequence ID" value="KAJ8623986.1"/>
    <property type="molecule type" value="Genomic_DNA"/>
</dbReference>
<proteinExistence type="predicted"/>
<comment type="caution">
    <text evidence="1">The sequence shown here is derived from an EMBL/GenBank/DDBJ whole genome shotgun (WGS) entry which is preliminary data.</text>
</comment>
<protein>
    <submittedName>
        <fullName evidence="1">Uncharacterized protein</fullName>
    </submittedName>
</protein>
<evidence type="ECO:0000313" key="1">
    <source>
        <dbReference type="EMBL" id="KAJ8623986.1"/>
    </source>
</evidence>
<keyword evidence="2" id="KW-1185">Reference proteome</keyword>